<name>A0ABQ9VF93_SAGOE</name>
<proteinExistence type="predicted"/>
<dbReference type="EMBL" id="JASSZA010000006">
    <property type="protein sequence ID" value="KAK2108050.1"/>
    <property type="molecule type" value="Genomic_DNA"/>
</dbReference>
<accession>A0ABQ9VF93</accession>
<evidence type="ECO:0000256" key="1">
    <source>
        <dbReference type="SAM" id="MobiDB-lite"/>
    </source>
</evidence>
<evidence type="ECO:0000313" key="3">
    <source>
        <dbReference type="Proteomes" id="UP001266305"/>
    </source>
</evidence>
<gene>
    <name evidence="2" type="ORF">P7K49_013215</name>
</gene>
<feature type="region of interest" description="Disordered" evidence="1">
    <location>
        <begin position="1"/>
        <end position="43"/>
    </location>
</feature>
<keyword evidence="3" id="KW-1185">Reference proteome</keyword>
<feature type="compositionally biased region" description="Polar residues" evidence="1">
    <location>
        <begin position="116"/>
        <end position="126"/>
    </location>
</feature>
<comment type="caution">
    <text evidence="2">The sequence shown here is derived from an EMBL/GenBank/DDBJ whole genome shotgun (WGS) entry which is preliminary data.</text>
</comment>
<protein>
    <submittedName>
        <fullName evidence="2">Uncharacterized protein</fullName>
    </submittedName>
</protein>
<evidence type="ECO:0000313" key="2">
    <source>
        <dbReference type="EMBL" id="KAK2108050.1"/>
    </source>
</evidence>
<organism evidence="2 3">
    <name type="scientific">Saguinus oedipus</name>
    <name type="common">Cotton-top tamarin</name>
    <name type="synonym">Oedipomidas oedipus</name>
    <dbReference type="NCBI Taxonomy" id="9490"/>
    <lineage>
        <taxon>Eukaryota</taxon>
        <taxon>Metazoa</taxon>
        <taxon>Chordata</taxon>
        <taxon>Craniata</taxon>
        <taxon>Vertebrata</taxon>
        <taxon>Euteleostomi</taxon>
        <taxon>Mammalia</taxon>
        <taxon>Eutheria</taxon>
        <taxon>Euarchontoglires</taxon>
        <taxon>Primates</taxon>
        <taxon>Haplorrhini</taxon>
        <taxon>Platyrrhini</taxon>
        <taxon>Cebidae</taxon>
        <taxon>Callitrichinae</taxon>
        <taxon>Saguinus</taxon>
    </lineage>
</organism>
<sequence>MADRQRSCPEQKGPGRRPEPNLGRGWAESMGVRAGGSPSAWLRDHSGVEAEPLSWATRNATLPLQLPRGHTWRWHCISPALEAKDSHLSTPLAAAVHRHGADGAGNATGPWDQESRPSQQSGQRKQGNAVWLDHPS</sequence>
<reference evidence="2 3" key="1">
    <citation type="submission" date="2023-05" db="EMBL/GenBank/DDBJ databases">
        <title>B98-5 Cell Line De Novo Hybrid Assembly: An Optical Mapping Approach.</title>
        <authorList>
            <person name="Kananen K."/>
            <person name="Auerbach J.A."/>
            <person name="Kautto E."/>
            <person name="Blachly J.S."/>
        </authorList>
    </citation>
    <scope>NUCLEOTIDE SEQUENCE [LARGE SCALE GENOMIC DNA]</scope>
    <source>
        <strain evidence="2">B95-8</strain>
        <tissue evidence="2">Cell line</tissue>
    </source>
</reference>
<dbReference type="Proteomes" id="UP001266305">
    <property type="component" value="Unassembled WGS sequence"/>
</dbReference>
<feature type="region of interest" description="Disordered" evidence="1">
    <location>
        <begin position="95"/>
        <end position="136"/>
    </location>
</feature>